<evidence type="ECO:0000256" key="7">
    <source>
        <dbReference type="ARBA" id="ARBA00022902"/>
    </source>
</evidence>
<reference evidence="11" key="1">
    <citation type="submission" date="2023-08" db="EMBL/GenBank/DDBJ databases">
        <authorList>
            <person name="Alioto T."/>
            <person name="Alioto T."/>
            <person name="Gomez Garrido J."/>
        </authorList>
    </citation>
    <scope>NUCLEOTIDE SEQUENCE</scope>
</reference>
<keyword evidence="6" id="KW-0221">Differentiation</keyword>
<organism evidence="11 12">
    <name type="scientific">Xyrichtys novacula</name>
    <name type="common">Pearly razorfish</name>
    <name type="synonym">Hemipteronotus novacula</name>
    <dbReference type="NCBI Taxonomy" id="13765"/>
    <lineage>
        <taxon>Eukaryota</taxon>
        <taxon>Metazoa</taxon>
        <taxon>Chordata</taxon>
        <taxon>Craniata</taxon>
        <taxon>Vertebrata</taxon>
        <taxon>Euteleostomi</taxon>
        <taxon>Actinopterygii</taxon>
        <taxon>Neopterygii</taxon>
        <taxon>Teleostei</taxon>
        <taxon>Neoteleostei</taxon>
        <taxon>Acanthomorphata</taxon>
        <taxon>Eupercaria</taxon>
        <taxon>Labriformes</taxon>
        <taxon>Labridae</taxon>
        <taxon>Xyrichtys</taxon>
    </lineage>
</organism>
<evidence type="ECO:0000256" key="2">
    <source>
        <dbReference type="ARBA" id="ARBA00007988"/>
    </source>
</evidence>
<dbReference type="GO" id="GO:0030154">
    <property type="term" value="P:cell differentiation"/>
    <property type="evidence" value="ECO:0007669"/>
    <property type="project" value="UniProtKB-KW"/>
</dbReference>
<dbReference type="PANTHER" id="PTHR15196">
    <property type="entry name" value="CILIARY NEUROTROPHIC FACTOR"/>
    <property type="match status" value="1"/>
</dbReference>
<keyword evidence="4" id="KW-0217">Developmental protein</keyword>
<name>A0AAV1G8E4_XYRNO</name>
<dbReference type="EMBL" id="OY660875">
    <property type="protein sequence ID" value="CAJ1069495.1"/>
    <property type="molecule type" value="Genomic_DNA"/>
</dbReference>
<dbReference type="PANTHER" id="PTHR15196:SF0">
    <property type="entry name" value="CILIARY NEUROTROPHIC FACTOR"/>
    <property type="match status" value="1"/>
</dbReference>
<sequence>MMDVKPNGFLSRYILALMLLEVQGNPVILGPLYPNCKNDVSNTKDLSKLSEKETTDLLEVYSKYHGSFSDSTPKDVPDPAVSGDNFPAKLLNIYSKDELFSLHILKVEEYQEELGGNYQDLKKNLSQVKVELPRLVLKLTEILKGLDPNTPLPPKPEPLKLNHDNDYDKQKYGWQVINTLKSWLSQVVQALEEGEKECDG</sequence>
<evidence type="ECO:0000256" key="6">
    <source>
        <dbReference type="ARBA" id="ARBA00022782"/>
    </source>
</evidence>
<protein>
    <recommendedName>
        <fullName evidence="3">Ciliary neurotrophic factor</fullName>
    </recommendedName>
</protein>
<dbReference type="InterPro" id="IPR009079">
    <property type="entry name" value="4_helix_cytokine-like_core"/>
</dbReference>
<proteinExistence type="inferred from homology"/>
<keyword evidence="8" id="KW-0339">Growth factor</keyword>
<dbReference type="GO" id="GO:0007399">
    <property type="term" value="P:nervous system development"/>
    <property type="evidence" value="ECO:0007669"/>
    <property type="project" value="UniProtKB-KW"/>
</dbReference>
<feature type="signal peptide" evidence="10">
    <location>
        <begin position="1"/>
        <end position="24"/>
    </location>
</feature>
<keyword evidence="12" id="KW-1185">Reference proteome</keyword>
<dbReference type="AlphaFoldDB" id="A0AAV1G8E4"/>
<gene>
    <name evidence="11" type="ORF">XNOV1_A023347</name>
</gene>
<keyword evidence="7" id="KW-0524">Neurogenesis</keyword>
<dbReference type="SUPFAM" id="SSF47266">
    <property type="entry name" value="4-helical cytokines"/>
    <property type="match status" value="1"/>
</dbReference>
<dbReference type="GO" id="GO:0043524">
    <property type="term" value="P:negative regulation of neuron apoptotic process"/>
    <property type="evidence" value="ECO:0007669"/>
    <property type="project" value="InterPro"/>
</dbReference>
<dbReference type="GO" id="GO:0005737">
    <property type="term" value="C:cytoplasm"/>
    <property type="evidence" value="ECO:0007669"/>
    <property type="project" value="UniProtKB-SubCell"/>
</dbReference>
<comment type="function">
    <text evidence="9">CNTF is a survival factor for various neuronal cell types. Seems to prevent the degeneration of motor axons after axotomy.</text>
</comment>
<dbReference type="Proteomes" id="UP001178508">
    <property type="component" value="Chromosome 12"/>
</dbReference>
<evidence type="ECO:0000256" key="9">
    <source>
        <dbReference type="ARBA" id="ARBA00025427"/>
    </source>
</evidence>
<evidence type="ECO:0000313" key="12">
    <source>
        <dbReference type="Proteomes" id="UP001178508"/>
    </source>
</evidence>
<comment type="similarity">
    <text evidence="2">Belongs to the CNTF family.</text>
</comment>
<keyword evidence="5" id="KW-0963">Cytoplasm</keyword>
<evidence type="ECO:0000256" key="10">
    <source>
        <dbReference type="SAM" id="SignalP"/>
    </source>
</evidence>
<evidence type="ECO:0000256" key="4">
    <source>
        <dbReference type="ARBA" id="ARBA00022473"/>
    </source>
</evidence>
<evidence type="ECO:0000256" key="8">
    <source>
        <dbReference type="ARBA" id="ARBA00023030"/>
    </source>
</evidence>
<keyword evidence="10" id="KW-0732">Signal</keyword>
<dbReference type="GO" id="GO:0005127">
    <property type="term" value="F:ciliary neurotrophic factor receptor binding"/>
    <property type="evidence" value="ECO:0007669"/>
    <property type="project" value="InterPro"/>
</dbReference>
<dbReference type="GO" id="GO:0070120">
    <property type="term" value="P:ciliary neurotrophic factor-mediated signaling pathway"/>
    <property type="evidence" value="ECO:0007669"/>
    <property type="project" value="InterPro"/>
</dbReference>
<feature type="chain" id="PRO_5043785217" description="Ciliary neurotrophic factor" evidence="10">
    <location>
        <begin position="25"/>
        <end position="200"/>
    </location>
</feature>
<dbReference type="GO" id="GO:0008083">
    <property type="term" value="F:growth factor activity"/>
    <property type="evidence" value="ECO:0007669"/>
    <property type="project" value="UniProtKB-KW"/>
</dbReference>
<dbReference type="InterPro" id="IPR000151">
    <property type="entry name" value="Ciliary_neurotrophic_fac_CNTF"/>
</dbReference>
<evidence type="ECO:0000313" key="11">
    <source>
        <dbReference type="EMBL" id="CAJ1069495.1"/>
    </source>
</evidence>
<accession>A0AAV1G8E4</accession>
<evidence type="ECO:0000256" key="1">
    <source>
        <dbReference type="ARBA" id="ARBA00004496"/>
    </source>
</evidence>
<evidence type="ECO:0000256" key="5">
    <source>
        <dbReference type="ARBA" id="ARBA00022490"/>
    </source>
</evidence>
<dbReference type="Gene3D" id="1.20.1250.10">
    <property type="match status" value="1"/>
</dbReference>
<comment type="subcellular location">
    <subcellularLocation>
        <location evidence="1">Cytoplasm</location>
    </subcellularLocation>
</comment>
<evidence type="ECO:0000256" key="3">
    <source>
        <dbReference type="ARBA" id="ARBA00015150"/>
    </source>
</evidence>